<keyword evidence="2" id="KW-0732">Signal</keyword>
<name>A0ABX7SVC2_9FLAO</name>
<sequence>MKSIFKTTLLLCTVIILKGCSKDDNPTNPDNNLAEKKTAFVENYANIVLASYEDSVTKLNELKTAVDAFVATPTAANFQVAKDAWLASREPYGQTEAYRFYDGPIDGSDGEPEGYINAWPLDEALIDYVASGTGGQDLSDSRQNIVGNTNQYPTLTKEVLKNISGYNENESNVTIGFHAIEFLLWGQDNTAPSAKMSGQRPLTDYTTDANATRRGQYLKVATELLIDDLKSVADQWKADATYRKAFLGMPADDAISMILTGAAKLSKGELAGERMAVAVENQSQEDEHSCFSDNTNRDVFLNAKSINNIINGTYTRIDGTTISGTSLLDVLALINTNESTDLATATSEVMTKVTAISDAEYFDFLIIGETLDNFNKPVMAAVLSLRKQGDLLAQSGKTITGKTIDPSV</sequence>
<dbReference type="EMBL" id="CP071795">
    <property type="protein sequence ID" value="QTD38195.1"/>
    <property type="molecule type" value="Genomic_DNA"/>
</dbReference>
<dbReference type="Pfam" id="PF09375">
    <property type="entry name" value="Peptidase_M75"/>
    <property type="match status" value="1"/>
</dbReference>
<evidence type="ECO:0000256" key="1">
    <source>
        <dbReference type="ARBA" id="ARBA00004196"/>
    </source>
</evidence>
<evidence type="ECO:0000313" key="5">
    <source>
        <dbReference type="Proteomes" id="UP000663935"/>
    </source>
</evidence>
<dbReference type="Proteomes" id="UP000663935">
    <property type="component" value="Chromosome"/>
</dbReference>
<evidence type="ECO:0000313" key="4">
    <source>
        <dbReference type="EMBL" id="QTD38195.1"/>
    </source>
</evidence>
<gene>
    <name evidence="4" type="ORF">JL193_02490</name>
</gene>
<organism evidence="4 5">
    <name type="scientific">Polaribacter batillariae</name>
    <dbReference type="NCBI Taxonomy" id="2808900"/>
    <lineage>
        <taxon>Bacteria</taxon>
        <taxon>Pseudomonadati</taxon>
        <taxon>Bacteroidota</taxon>
        <taxon>Flavobacteriia</taxon>
        <taxon>Flavobacteriales</taxon>
        <taxon>Flavobacteriaceae</taxon>
    </lineage>
</organism>
<feature type="domain" description="Imelysin-like" evidence="3">
    <location>
        <begin position="49"/>
        <end position="390"/>
    </location>
</feature>
<evidence type="ECO:0000256" key="2">
    <source>
        <dbReference type="ARBA" id="ARBA00022729"/>
    </source>
</evidence>
<dbReference type="Gene3D" id="1.20.1420.20">
    <property type="entry name" value="M75 peptidase, HXXE motif"/>
    <property type="match status" value="1"/>
</dbReference>
<protein>
    <recommendedName>
        <fullName evidence="3">Imelysin-like domain-containing protein</fullName>
    </recommendedName>
</protein>
<dbReference type="InterPro" id="IPR018976">
    <property type="entry name" value="Imelysin-like"/>
</dbReference>
<keyword evidence="5" id="KW-1185">Reference proteome</keyword>
<dbReference type="InterPro" id="IPR038352">
    <property type="entry name" value="Imelysin_sf"/>
</dbReference>
<proteinExistence type="predicted"/>
<dbReference type="CDD" id="cd14657">
    <property type="entry name" value="Imelysin_IrpA-like"/>
    <property type="match status" value="1"/>
</dbReference>
<evidence type="ECO:0000259" key="3">
    <source>
        <dbReference type="Pfam" id="PF09375"/>
    </source>
</evidence>
<reference evidence="4 5" key="1">
    <citation type="submission" date="2021-03" db="EMBL/GenBank/DDBJ databases">
        <title>Complete genome of Polaribacter_sp.G4M1.</title>
        <authorList>
            <person name="Jeong S.W."/>
            <person name="Bae J.W."/>
        </authorList>
    </citation>
    <scope>NUCLEOTIDE SEQUENCE [LARGE SCALE GENOMIC DNA]</scope>
    <source>
        <strain evidence="4 5">G4M1</strain>
    </source>
</reference>
<dbReference type="RefSeq" id="WP_207972332.1">
    <property type="nucleotide sequence ID" value="NZ_CP071795.1"/>
</dbReference>
<comment type="subcellular location">
    <subcellularLocation>
        <location evidence="1">Cell envelope</location>
    </subcellularLocation>
</comment>
<accession>A0ABX7SVC2</accession>